<feature type="transmembrane region" description="Helical" evidence="1">
    <location>
        <begin position="51"/>
        <end position="73"/>
    </location>
</feature>
<protein>
    <recommendedName>
        <fullName evidence="5">LapA family protein</fullName>
    </recommendedName>
</protein>
<dbReference type="AlphaFoldDB" id="A0A2T0SDP6"/>
<dbReference type="EMBL" id="PVZG01000003">
    <property type="protein sequence ID" value="PRY31539.1"/>
    <property type="molecule type" value="Genomic_DNA"/>
</dbReference>
<feature type="chain" id="PRO_5038749116" description="LapA family protein" evidence="2">
    <location>
        <begin position="21"/>
        <end position="160"/>
    </location>
</feature>
<reference evidence="3 4" key="1">
    <citation type="submission" date="2018-03" db="EMBL/GenBank/DDBJ databases">
        <title>Genomic Encyclopedia of Archaeal and Bacterial Type Strains, Phase II (KMG-II): from individual species to whole genera.</title>
        <authorList>
            <person name="Goeker M."/>
        </authorList>
    </citation>
    <scope>NUCLEOTIDE SEQUENCE [LARGE SCALE GENOMIC DNA]</scope>
    <source>
        <strain evidence="3 4">DSM 45348</strain>
    </source>
</reference>
<feature type="signal peptide" evidence="2">
    <location>
        <begin position="1"/>
        <end position="20"/>
    </location>
</feature>
<evidence type="ECO:0000256" key="1">
    <source>
        <dbReference type="SAM" id="Phobius"/>
    </source>
</evidence>
<comment type="caution">
    <text evidence="3">The sequence shown here is derived from an EMBL/GenBank/DDBJ whole genome shotgun (WGS) entry which is preliminary data.</text>
</comment>
<keyword evidence="4" id="KW-1185">Reference proteome</keyword>
<evidence type="ECO:0000256" key="2">
    <source>
        <dbReference type="SAM" id="SignalP"/>
    </source>
</evidence>
<organism evidence="3 4">
    <name type="scientific">Pseudosporangium ferrugineum</name>
    <dbReference type="NCBI Taxonomy" id="439699"/>
    <lineage>
        <taxon>Bacteria</taxon>
        <taxon>Bacillati</taxon>
        <taxon>Actinomycetota</taxon>
        <taxon>Actinomycetes</taxon>
        <taxon>Micromonosporales</taxon>
        <taxon>Micromonosporaceae</taxon>
        <taxon>Pseudosporangium</taxon>
    </lineage>
</organism>
<dbReference type="OrthoDB" id="3296369at2"/>
<gene>
    <name evidence="3" type="ORF">CLV70_103427</name>
</gene>
<sequence length="160" mass="17313">MSKLLVCCLIVAIAATGALAITSIAAFPEKPGPPPGNPAGLPPGPPPNVQAVAVIVLVTGIFVLAWLAVLVVFARDQILQRLGEERAETADPEQIKTLLTEVRAQLATDREREWQIISERLAEYGEQRETDGYLNGMRVATADQPVDANVRSLRRPPTQR</sequence>
<dbReference type="RefSeq" id="WP_106125995.1">
    <property type="nucleotide sequence ID" value="NZ_PVZG01000003.1"/>
</dbReference>
<keyword evidence="2" id="KW-0732">Signal</keyword>
<keyword evidence="1" id="KW-0472">Membrane</keyword>
<name>A0A2T0SDP6_9ACTN</name>
<evidence type="ECO:0008006" key="5">
    <source>
        <dbReference type="Google" id="ProtNLM"/>
    </source>
</evidence>
<dbReference type="Proteomes" id="UP000239209">
    <property type="component" value="Unassembled WGS sequence"/>
</dbReference>
<keyword evidence="1" id="KW-1133">Transmembrane helix</keyword>
<accession>A0A2T0SDP6</accession>
<keyword evidence="1" id="KW-0812">Transmembrane</keyword>
<proteinExistence type="predicted"/>
<evidence type="ECO:0000313" key="4">
    <source>
        <dbReference type="Proteomes" id="UP000239209"/>
    </source>
</evidence>
<evidence type="ECO:0000313" key="3">
    <source>
        <dbReference type="EMBL" id="PRY31539.1"/>
    </source>
</evidence>